<organism evidence="7 8">
    <name type="scientific">Haloferula rosea</name>
    <dbReference type="NCBI Taxonomy" id="490093"/>
    <lineage>
        <taxon>Bacteria</taxon>
        <taxon>Pseudomonadati</taxon>
        <taxon>Verrucomicrobiota</taxon>
        <taxon>Verrucomicrobiia</taxon>
        <taxon>Verrucomicrobiales</taxon>
        <taxon>Verrucomicrobiaceae</taxon>
        <taxon>Haloferula</taxon>
    </lineage>
</organism>
<feature type="compositionally biased region" description="Polar residues" evidence="4">
    <location>
        <begin position="371"/>
        <end position="393"/>
    </location>
</feature>
<dbReference type="Proteomes" id="UP000658278">
    <property type="component" value="Unassembled WGS sequence"/>
</dbReference>
<dbReference type="InterPro" id="IPR050695">
    <property type="entry name" value="N-acetylmuramoyl_amidase_3"/>
</dbReference>
<keyword evidence="3" id="KW-0378">Hydrolase</keyword>
<evidence type="ECO:0000259" key="6">
    <source>
        <dbReference type="SMART" id="SM00646"/>
    </source>
</evidence>
<evidence type="ECO:0000256" key="2">
    <source>
        <dbReference type="ARBA" id="ARBA00011901"/>
    </source>
</evidence>
<feature type="domain" description="MurNAc-LAA" evidence="6">
    <location>
        <begin position="181"/>
        <end position="322"/>
    </location>
</feature>
<evidence type="ECO:0000256" key="4">
    <source>
        <dbReference type="SAM" id="MobiDB-lite"/>
    </source>
</evidence>
<evidence type="ECO:0000256" key="3">
    <source>
        <dbReference type="ARBA" id="ARBA00022801"/>
    </source>
</evidence>
<dbReference type="SMART" id="SM00646">
    <property type="entry name" value="Ami_3"/>
    <property type="match status" value="1"/>
</dbReference>
<evidence type="ECO:0000313" key="8">
    <source>
        <dbReference type="Proteomes" id="UP000658278"/>
    </source>
</evidence>
<feature type="signal peptide" evidence="5">
    <location>
        <begin position="1"/>
        <end position="21"/>
    </location>
</feature>
<name>A0A934RFW6_9BACT</name>
<evidence type="ECO:0000313" key="7">
    <source>
        <dbReference type="EMBL" id="MBK1828762.1"/>
    </source>
</evidence>
<dbReference type="EC" id="3.5.1.28" evidence="2"/>
<dbReference type="PANTHER" id="PTHR30404">
    <property type="entry name" value="N-ACETYLMURAMOYL-L-ALANINE AMIDASE"/>
    <property type="match status" value="1"/>
</dbReference>
<dbReference type="Pfam" id="PF01520">
    <property type="entry name" value="Amidase_3"/>
    <property type="match status" value="1"/>
</dbReference>
<comment type="catalytic activity">
    <reaction evidence="1">
        <text>Hydrolyzes the link between N-acetylmuramoyl residues and L-amino acid residues in certain cell-wall glycopeptides.</text>
        <dbReference type="EC" id="3.5.1.28"/>
    </reaction>
</comment>
<dbReference type="AlphaFoldDB" id="A0A934RFW6"/>
<evidence type="ECO:0000256" key="1">
    <source>
        <dbReference type="ARBA" id="ARBA00001561"/>
    </source>
</evidence>
<comment type="caution">
    <text evidence="7">The sequence shown here is derived from an EMBL/GenBank/DDBJ whole genome shotgun (WGS) entry which is preliminary data.</text>
</comment>
<evidence type="ECO:0000256" key="5">
    <source>
        <dbReference type="SAM" id="SignalP"/>
    </source>
</evidence>
<dbReference type="InterPro" id="IPR002508">
    <property type="entry name" value="MurNAc-LAA_cat"/>
</dbReference>
<dbReference type="GO" id="GO:0030288">
    <property type="term" value="C:outer membrane-bounded periplasmic space"/>
    <property type="evidence" value="ECO:0007669"/>
    <property type="project" value="TreeGrafter"/>
</dbReference>
<feature type="region of interest" description="Disordered" evidence="4">
    <location>
        <begin position="338"/>
        <end position="393"/>
    </location>
</feature>
<keyword evidence="8" id="KW-1185">Reference proteome</keyword>
<dbReference type="EMBL" id="JAENII010000017">
    <property type="protein sequence ID" value="MBK1828762.1"/>
    <property type="molecule type" value="Genomic_DNA"/>
</dbReference>
<proteinExistence type="predicted"/>
<dbReference type="PANTHER" id="PTHR30404:SF0">
    <property type="entry name" value="N-ACETYLMURAMOYL-L-ALANINE AMIDASE AMIC"/>
    <property type="match status" value="1"/>
</dbReference>
<dbReference type="Gene3D" id="3.40.630.40">
    <property type="entry name" value="Zn-dependent exopeptidases"/>
    <property type="match status" value="1"/>
</dbReference>
<dbReference type="GO" id="GO:0008745">
    <property type="term" value="F:N-acetylmuramoyl-L-alanine amidase activity"/>
    <property type="evidence" value="ECO:0007669"/>
    <property type="project" value="UniProtKB-EC"/>
</dbReference>
<dbReference type="RefSeq" id="WP_200282824.1">
    <property type="nucleotide sequence ID" value="NZ_JAENII010000017.1"/>
</dbReference>
<sequence>MYRFLLRLLVIALSVGGALQAAWEERQLHGRGYVSAESIKSFYAFDQLNRNGKEIVMQNQRVRLQLRTGSHECFMNGVKFVFSYPVETSGGKTWVSKIDLTKLVDPVLRPSFISSAGNFNTVIIDPGHGGKDPGATNSLGTEAGYNLMVSNYLKEILEKQYKYRVIMTRDSNRYLSLQQRVDIANQVRDNAIFVSIHHNSGQRKARGLETFTLSPVGVSHYGRGLKASDFRAKTGNQQDSANVALATSVHGSLLSMLKDKKTGKAYTLDRGIKRARFSVLTGVKHPSILVECGFMTHQYEARLINDPGYQKTLAKAIGYAIQKYRFAVGRPAGQRQTVARSRFMREPPRPLAGLPTGHKKPPRPDPDTAAVESSYQASSEDSGFASSEAGSVS</sequence>
<protein>
    <recommendedName>
        <fullName evidence="2">N-acetylmuramoyl-L-alanine amidase</fullName>
        <ecNumber evidence="2">3.5.1.28</ecNumber>
    </recommendedName>
</protein>
<dbReference type="GO" id="GO:0009253">
    <property type="term" value="P:peptidoglycan catabolic process"/>
    <property type="evidence" value="ECO:0007669"/>
    <property type="project" value="InterPro"/>
</dbReference>
<gene>
    <name evidence="7" type="ORF">JIN81_17135</name>
</gene>
<feature type="chain" id="PRO_5037296840" description="N-acetylmuramoyl-L-alanine amidase" evidence="5">
    <location>
        <begin position="22"/>
        <end position="393"/>
    </location>
</feature>
<keyword evidence="5" id="KW-0732">Signal</keyword>
<dbReference type="SUPFAM" id="SSF53187">
    <property type="entry name" value="Zn-dependent exopeptidases"/>
    <property type="match status" value="1"/>
</dbReference>
<dbReference type="CDD" id="cd02696">
    <property type="entry name" value="MurNAc-LAA"/>
    <property type="match status" value="1"/>
</dbReference>
<reference evidence="7" key="1">
    <citation type="submission" date="2021-01" db="EMBL/GenBank/DDBJ databases">
        <title>Modified the classification status of verrucomicrobia.</title>
        <authorList>
            <person name="Feng X."/>
        </authorList>
    </citation>
    <scope>NUCLEOTIDE SEQUENCE</scope>
    <source>
        <strain evidence="7">KCTC 22201</strain>
    </source>
</reference>
<accession>A0A934RFW6</accession>